<dbReference type="Proteomes" id="UP000256970">
    <property type="component" value="Unassembled WGS sequence"/>
</dbReference>
<feature type="compositionally biased region" description="Polar residues" evidence="7">
    <location>
        <begin position="504"/>
        <end position="519"/>
    </location>
</feature>
<feature type="compositionally biased region" description="Low complexity" evidence="7">
    <location>
        <begin position="386"/>
        <end position="423"/>
    </location>
</feature>
<feature type="region of interest" description="Disordered" evidence="7">
    <location>
        <begin position="442"/>
        <end position="543"/>
    </location>
</feature>
<reference evidence="9 11" key="1">
    <citation type="submission" date="2016-10" db="EMBL/GenBank/DDBJ databases">
        <authorList>
            <person name="Cai Z."/>
        </authorList>
    </citation>
    <scope>NUCLEOTIDE SEQUENCE [LARGE SCALE GENOMIC DNA]</scope>
</reference>
<dbReference type="Pfam" id="PF00069">
    <property type="entry name" value="Pkinase"/>
    <property type="match status" value="1"/>
</dbReference>
<feature type="region of interest" description="Disordered" evidence="7">
    <location>
        <begin position="688"/>
        <end position="763"/>
    </location>
</feature>
<keyword evidence="1" id="KW-0723">Serine/threonine-protein kinase</keyword>
<dbReference type="PROSITE" id="PS00107">
    <property type="entry name" value="PROTEIN_KINASE_ATP"/>
    <property type="match status" value="1"/>
</dbReference>
<name>A0A383VMD0_TETOB</name>
<evidence type="ECO:0000313" key="9">
    <source>
        <dbReference type="EMBL" id="SZX66331.1"/>
    </source>
</evidence>
<keyword evidence="11" id="KW-1185">Reference proteome</keyword>
<feature type="binding site" evidence="6">
    <location>
        <position position="34"/>
    </location>
    <ligand>
        <name>ATP</name>
        <dbReference type="ChEBI" id="CHEBI:30616"/>
    </ligand>
</feature>
<dbReference type="InterPro" id="IPR000719">
    <property type="entry name" value="Prot_kinase_dom"/>
</dbReference>
<evidence type="ECO:0000256" key="1">
    <source>
        <dbReference type="ARBA" id="ARBA00022527"/>
    </source>
</evidence>
<evidence type="ECO:0000256" key="3">
    <source>
        <dbReference type="ARBA" id="ARBA00022741"/>
    </source>
</evidence>
<evidence type="ECO:0000313" key="10">
    <source>
        <dbReference type="EMBL" id="SZX74608.1"/>
    </source>
</evidence>
<keyword evidence="5 6" id="KW-0067">ATP-binding</keyword>
<evidence type="ECO:0000256" key="7">
    <source>
        <dbReference type="SAM" id="MobiDB-lite"/>
    </source>
</evidence>
<feature type="compositionally biased region" description="Low complexity" evidence="7">
    <location>
        <begin position="361"/>
        <end position="375"/>
    </location>
</feature>
<evidence type="ECO:0000259" key="8">
    <source>
        <dbReference type="PROSITE" id="PS50011"/>
    </source>
</evidence>
<feature type="compositionally biased region" description="Low complexity" evidence="7">
    <location>
        <begin position="522"/>
        <end position="543"/>
    </location>
</feature>
<dbReference type="EMBL" id="FNXT01001218">
    <property type="protein sequence ID" value="SZX74608.1"/>
    <property type="molecule type" value="Genomic_DNA"/>
</dbReference>
<dbReference type="AlphaFoldDB" id="A0A383VMD0"/>
<proteinExistence type="predicted"/>
<dbReference type="EMBL" id="FNXT01000694">
    <property type="protein sequence ID" value="SZX66331.1"/>
    <property type="molecule type" value="Genomic_DNA"/>
</dbReference>
<feature type="compositionally biased region" description="Polar residues" evidence="7">
    <location>
        <begin position="653"/>
        <end position="662"/>
    </location>
</feature>
<dbReference type="STRING" id="3088.A0A383VMD0"/>
<gene>
    <name evidence="10" type="ORF">BQ4739_LOCUS14932</name>
    <name evidence="9" type="ORF">BQ4739_LOCUS6755</name>
</gene>
<dbReference type="SUPFAM" id="SSF56112">
    <property type="entry name" value="Protein kinase-like (PK-like)"/>
    <property type="match status" value="1"/>
</dbReference>
<dbReference type="InterPro" id="IPR050117">
    <property type="entry name" value="MAPK"/>
</dbReference>
<dbReference type="InterPro" id="IPR017441">
    <property type="entry name" value="Protein_kinase_ATP_BS"/>
</dbReference>
<dbReference type="SMART" id="SM00220">
    <property type="entry name" value="S_TKc"/>
    <property type="match status" value="1"/>
</dbReference>
<evidence type="ECO:0000256" key="5">
    <source>
        <dbReference type="ARBA" id="ARBA00022840"/>
    </source>
</evidence>
<protein>
    <recommendedName>
        <fullName evidence="8">Protein kinase domain-containing protein</fullName>
    </recommendedName>
</protein>
<feature type="region of interest" description="Disordered" evidence="7">
    <location>
        <begin position="330"/>
        <end position="427"/>
    </location>
</feature>
<dbReference type="FunFam" id="1.10.510.10:FF:000624">
    <property type="entry name" value="Mitogen-activated protein kinase"/>
    <property type="match status" value="1"/>
</dbReference>
<dbReference type="Gene3D" id="3.30.200.20">
    <property type="entry name" value="Phosphorylase Kinase, domain 1"/>
    <property type="match status" value="1"/>
</dbReference>
<evidence type="ECO:0000256" key="2">
    <source>
        <dbReference type="ARBA" id="ARBA00022679"/>
    </source>
</evidence>
<feature type="region of interest" description="Disordered" evidence="7">
    <location>
        <begin position="642"/>
        <end position="662"/>
    </location>
</feature>
<dbReference type="PROSITE" id="PS50011">
    <property type="entry name" value="PROTEIN_KINASE_DOM"/>
    <property type="match status" value="1"/>
</dbReference>
<dbReference type="FunFam" id="3.30.200.20:FF:001093">
    <property type="entry name" value="Cyclin-dependent kinase-like 5"/>
    <property type="match status" value="1"/>
</dbReference>
<dbReference type="CDD" id="cd07833">
    <property type="entry name" value="STKc_CDKL"/>
    <property type="match status" value="1"/>
</dbReference>
<evidence type="ECO:0000313" key="11">
    <source>
        <dbReference type="Proteomes" id="UP000256970"/>
    </source>
</evidence>
<sequence length="950" mass="99091">MNKYEVLSVVGEGAYGVVLKCKNKENGEIVAIKKFKESDEDEIVRKTTMREVKMLRMLKQGNIVELKEAFKRKNKLYLVFEFVENTLLEVLESRRRGLEPEEVRQYIYQLVQAVNWCHQHNTVHRDIKPENLLISPGAPGSSVGQLKLCDFGFARQLPANVGDASITDYVSTRWYRAPELLLGSSHYGKEVDIWAIGCIMGELSDGQPLFPGDSDIDQLYIVQKMLGPLCRQHDILFLKNSRFAGLKFPDMSRPSTLEARYRNIMAPDAMDFIKATLTMDPSKRLTCEQALAHPYLAGLAAKGSQQQPALPAASSLQSSASTATQMNDLVLTGAGPKPHSAEVCSPLSLPPAVSTGNLQRQQQQMQQQQHPQHPQQMPPPPSQKLQAASVSQYQQQQPQQQAAKVSMQGPGSFVPFQQPQQQQATPRLSLPHPDMLLASIAASKHQQQHQHQQPALAANKQATPRSQPPAAAKKVTHKKAPAGKAAGTTAAGVPRLQLGAAANTGKSSRTSSIGSQLQLEVTPRTSRAAAAAAPTGPAANTRSKGAAAAAGAGSSMSSSYSAAAVAAAAAAAADSGTDQDMTDADGALTARRRKRLASGSCMGGASLRGGGRRDIDEMHAAAAQSQQQHAPMPISCSRMDIDSVASPGALPSRPQSPARQAGVLQSSNGMLAEFMGSGVGNDTTMQAAGMRAAKKHSPQPQHSQQHYQQAQQQGQGLSLPAVNGAAGGWGSGNPTSPGALYQQQQQQQQQHLGSGKLPAGSSKWGSQAGCTAAGLSGLGSSLQSGLVRNSCDDPNVHGMQCAPGSYGAAAGAGAIVSSRSSLASSLSNLDDALAGLHGGPGAGMLGSGMMPGSFGGYHVKGPSLAGAAPPGGAGAAGTGSMLMGAGGVGAFGGVAGRYSMAAGVNLGIGSNSGMVPGSLGTTGGMLGAQYGYGQQLQQPQQHHPQHNYYH</sequence>
<dbReference type="GO" id="GO:0005524">
    <property type="term" value="F:ATP binding"/>
    <property type="evidence" value="ECO:0007669"/>
    <property type="project" value="UniProtKB-UniRule"/>
</dbReference>
<accession>A0A383VMD0</accession>
<dbReference type="InterPro" id="IPR011009">
    <property type="entry name" value="Kinase-like_dom_sf"/>
</dbReference>
<dbReference type="PANTHER" id="PTHR24055">
    <property type="entry name" value="MITOGEN-ACTIVATED PROTEIN KINASE"/>
    <property type="match status" value="1"/>
</dbReference>
<dbReference type="GO" id="GO:0004674">
    <property type="term" value="F:protein serine/threonine kinase activity"/>
    <property type="evidence" value="ECO:0007669"/>
    <property type="project" value="UniProtKB-KW"/>
</dbReference>
<keyword evidence="4" id="KW-0418">Kinase</keyword>
<feature type="compositionally biased region" description="Low complexity" evidence="7">
    <location>
        <begin position="482"/>
        <end position="492"/>
    </location>
</feature>
<keyword evidence="2" id="KW-0808">Transferase</keyword>
<feature type="compositionally biased region" description="Low complexity" evidence="7">
    <location>
        <begin position="699"/>
        <end position="721"/>
    </location>
</feature>
<evidence type="ECO:0000256" key="6">
    <source>
        <dbReference type="PROSITE-ProRule" id="PRU10141"/>
    </source>
</evidence>
<dbReference type="Gene3D" id="1.10.510.10">
    <property type="entry name" value="Transferase(Phosphotransferase) domain 1"/>
    <property type="match status" value="1"/>
</dbReference>
<evidence type="ECO:0000256" key="4">
    <source>
        <dbReference type="ARBA" id="ARBA00022777"/>
    </source>
</evidence>
<feature type="domain" description="Protein kinase" evidence="8">
    <location>
        <begin position="4"/>
        <end position="296"/>
    </location>
</feature>
<keyword evidence="3 6" id="KW-0547">Nucleotide-binding</keyword>
<organism evidence="9 11">
    <name type="scientific">Tetradesmus obliquus</name>
    <name type="common">Green alga</name>
    <name type="synonym">Acutodesmus obliquus</name>
    <dbReference type="NCBI Taxonomy" id="3088"/>
    <lineage>
        <taxon>Eukaryota</taxon>
        <taxon>Viridiplantae</taxon>
        <taxon>Chlorophyta</taxon>
        <taxon>core chlorophytes</taxon>
        <taxon>Chlorophyceae</taxon>
        <taxon>CS clade</taxon>
        <taxon>Sphaeropleales</taxon>
        <taxon>Scenedesmaceae</taxon>
        <taxon>Tetradesmus</taxon>
    </lineage>
</organism>